<feature type="compositionally biased region" description="Basic and acidic residues" evidence="1">
    <location>
        <begin position="31"/>
        <end position="46"/>
    </location>
</feature>
<name>A0A9N7ZCE2_PLEPL</name>
<dbReference type="Proteomes" id="UP001153269">
    <property type="component" value="Unassembled WGS sequence"/>
</dbReference>
<reference evidence="2" key="1">
    <citation type="submission" date="2020-03" db="EMBL/GenBank/DDBJ databases">
        <authorList>
            <person name="Weist P."/>
        </authorList>
    </citation>
    <scope>NUCLEOTIDE SEQUENCE</scope>
</reference>
<comment type="caution">
    <text evidence="2">The sequence shown here is derived from an EMBL/GenBank/DDBJ whole genome shotgun (WGS) entry which is preliminary data.</text>
</comment>
<dbReference type="EMBL" id="CADEAL010004421">
    <property type="protein sequence ID" value="CAB1459210.1"/>
    <property type="molecule type" value="Genomic_DNA"/>
</dbReference>
<dbReference type="AlphaFoldDB" id="A0A9N7ZCE2"/>
<evidence type="ECO:0000313" key="3">
    <source>
        <dbReference type="Proteomes" id="UP001153269"/>
    </source>
</evidence>
<proteinExistence type="predicted"/>
<feature type="compositionally biased region" description="Basic and acidic residues" evidence="1">
    <location>
        <begin position="54"/>
        <end position="69"/>
    </location>
</feature>
<gene>
    <name evidence="2" type="ORF">PLEPLA_LOCUS47047</name>
</gene>
<feature type="region of interest" description="Disordered" evidence="1">
    <location>
        <begin position="22"/>
        <end position="69"/>
    </location>
</feature>
<organism evidence="2 3">
    <name type="scientific">Pleuronectes platessa</name>
    <name type="common">European plaice</name>
    <dbReference type="NCBI Taxonomy" id="8262"/>
    <lineage>
        <taxon>Eukaryota</taxon>
        <taxon>Metazoa</taxon>
        <taxon>Chordata</taxon>
        <taxon>Craniata</taxon>
        <taxon>Vertebrata</taxon>
        <taxon>Euteleostomi</taxon>
        <taxon>Actinopterygii</taxon>
        <taxon>Neopterygii</taxon>
        <taxon>Teleostei</taxon>
        <taxon>Neoteleostei</taxon>
        <taxon>Acanthomorphata</taxon>
        <taxon>Carangaria</taxon>
        <taxon>Pleuronectiformes</taxon>
        <taxon>Pleuronectoidei</taxon>
        <taxon>Pleuronectidae</taxon>
        <taxon>Pleuronectes</taxon>
    </lineage>
</organism>
<evidence type="ECO:0000256" key="1">
    <source>
        <dbReference type="SAM" id="MobiDB-lite"/>
    </source>
</evidence>
<keyword evidence="3" id="KW-1185">Reference proteome</keyword>
<evidence type="ECO:0000313" key="2">
    <source>
        <dbReference type="EMBL" id="CAB1459210.1"/>
    </source>
</evidence>
<protein>
    <submittedName>
        <fullName evidence="2">Uncharacterized protein</fullName>
    </submittedName>
</protein>
<accession>A0A9N7ZCE2</accession>
<sequence length="101" mass="11401">MFEARPPPCTMKTMVPSSNVLCESRGGVHTTDWKPLDPPRGQKDRQGSIPLETQKPRERVTETRGHAEDGRTARTLKVKVQTWDVSWTLDRHWTDTGAGGF</sequence>